<proteinExistence type="predicted"/>
<comment type="caution">
    <text evidence="2">The sequence shown here is derived from an EMBL/GenBank/DDBJ whole genome shotgun (WGS) entry which is preliminary data.</text>
</comment>
<dbReference type="Proteomes" id="UP001586593">
    <property type="component" value="Unassembled WGS sequence"/>
</dbReference>
<dbReference type="EMBL" id="JAZHXJ010003499">
    <property type="protein sequence ID" value="KAL1835121.1"/>
    <property type="molecule type" value="Genomic_DNA"/>
</dbReference>
<accession>A0ABR3V0Y4</accession>
<protein>
    <submittedName>
        <fullName evidence="2">Uncharacterized protein</fullName>
    </submittedName>
</protein>
<reference evidence="2 3" key="1">
    <citation type="journal article" date="2024" name="Commun. Biol.">
        <title>Comparative genomic analysis of thermophilic fungi reveals convergent evolutionary adaptations and gene losses.</title>
        <authorList>
            <person name="Steindorff A.S."/>
            <person name="Aguilar-Pontes M.V."/>
            <person name="Robinson A.J."/>
            <person name="Andreopoulos B."/>
            <person name="LaButti K."/>
            <person name="Kuo A."/>
            <person name="Mondo S."/>
            <person name="Riley R."/>
            <person name="Otillar R."/>
            <person name="Haridas S."/>
            <person name="Lipzen A."/>
            <person name="Grimwood J."/>
            <person name="Schmutz J."/>
            <person name="Clum A."/>
            <person name="Reid I.D."/>
            <person name="Moisan M.C."/>
            <person name="Butler G."/>
            <person name="Nguyen T.T.M."/>
            <person name="Dewar K."/>
            <person name="Conant G."/>
            <person name="Drula E."/>
            <person name="Henrissat B."/>
            <person name="Hansel C."/>
            <person name="Singer S."/>
            <person name="Hutchinson M.I."/>
            <person name="de Vries R.P."/>
            <person name="Natvig D.O."/>
            <person name="Powell A.J."/>
            <person name="Tsang A."/>
            <person name="Grigoriev I.V."/>
        </authorList>
    </citation>
    <scope>NUCLEOTIDE SEQUENCE [LARGE SCALE GENOMIC DNA]</scope>
    <source>
        <strain evidence="2 3">ATCC 24622</strain>
    </source>
</reference>
<evidence type="ECO:0000313" key="3">
    <source>
        <dbReference type="Proteomes" id="UP001586593"/>
    </source>
</evidence>
<evidence type="ECO:0000256" key="1">
    <source>
        <dbReference type="SAM" id="MobiDB-lite"/>
    </source>
</evidence>
<evidence type="ECO:0000313" key="2">
    <source>
        <dbReference type="EMBL" id="KAL1835121.1"/>
    </source>
</evidence>
<gene>
    <name evidence="2" type="ORF">VTK73DRAFT_6239</name>
</gene>
<sequence>MSISMSSGSASGSFSCTFGSWRFGSSRATPSSCSWPRSSSSSSPSAPASSSGCVPCGSRGGGCSFGSWVCWSSAAAGGQERGEKESRKKKTATNQKYGKGKGKGKGQVYDCISNLPSSWDVLHLDWSCSLSRDTPNPSWAKGGCDRRTECSLRPICIYSPSHL</sequence>
<feature type="compositionally biased region" description="Low complexity" evidence="1">
    <location>
        <begin position="30"/>
        <end position="51"/>
    </location>
</feature>
<organism evidence="2 3">
    <name type="scientific">Phialemonium thermophilum</name>
    <dbReference type="NCBI Taxonomy" id="223376"/>
    <lineage>
        <taxon>Eukaryota</taxon>
        <taxon>Fungi</taxon>
        <taxon>Dikarya</taxon>
        <taxon>Ascomycota</taxon>
        <taxon>Pezizomycotina</taxon>
        <taxon>Sordariomycetes</taxon>
        <taxon>Sordariomycetidae</taxon>
        <taxon>Cephalothecales</taxon>
        <taxon>Cephalothecaceae</taxon>
        <taxon>Phialemonium</taxon>
    </lineage>
</organism>
<name>A0ABR3V0Y4_9PEZI</name>
<keyword evidence="3" id="KW-1185">Reference proteome</keyword>
<feature type="region of interest" description="Disordered" evidence="1">
    <location>
        <begin position="75"/>
        <end position="106"/>
    </location>
</feature>
<feature type="region of interest" description="Disordered" evidence="1">
    <location>
        <begin position="24"/>
        <end position="56"/>
    </location>
</feature>